<keyword evidence="2" id="KW-1133">Transmembrane helix</keyword>
<keyword evidence="2" id="KW-0472">Membrane</keyword>
<comment type="caution">
    <text evidence="4">The sequence shown here is derived from an EMBL/GenBank/DDBJ whole genome shotgun (WGS) entry which is preliminary data.</text>
</comment>
<feature type="chain" id="PRO_5045516305" evidence="3">
    <location>
        <begin position="22"/>
        <end position="385"/>
    </location>
</feature>
<name>A0ABR2Z9H6_9AGAR</name>
<evidence type="ECO:0000256" key="2">
    <source>
        <dbReference type="SAM" id="Phobius"/>
    </source>
</evidence>
<evidence type="ECO:0000313" key="5">
    <source>
        <dbReference type="Proteomes" id="UP001437256"/>
    </source>
</evidence>
<reference evidence="4 5" key="1">
    <citation type="submission" date="2024-05" db="EMBL/GenBank/DDBJ databases">
        <title>A draft genome resource for the thread blight pathogen Marasmius tenuissimus strain MS-2.</title>
        <authorList>
            <person name="Yulfo-Soto G.E."/>
            <person name="Baruah I.K."/>
            <person name="Amoako-Attah I."/>
            <person name="Bukari Y."/>
            <person name="Meinhardt L.W."/>
            <person name="Bailey B.A."/>
            <person name="Cohen S.P."/>
        </authorList>
    </citation>
    <scope>NUCLEOTIDE SEQUENCE [LARGE SCALE GENOMIC DNA]</scope>
    <source>
        <strain evidence="4 5">MS-2</strain>
    </source>
</reference>
<evidence type="ECO:0000313" key="4">
    <source>
        <dbReference type="EMBL" id="KAL0057935.1"/>
    </source>
</evidence>
<dbReference type="EMBL" id="JBBXMP010000405">
    <property type="protein sequence ID" value="KAL0057935.1"/>
    <property type="molecule type" value="Genomic_DNA"/>
</dbReference>
<feature type="compositionally biased region" description="Polar residues" evidence="1">
    <location>
        <begin position="328"/>
        <end position="339"/>
    </location>
</feature>
<dbReference type="Proteomes" id="UP001437256">
    <property type="component" value="Unassembled WGS sequence"/>
</dbReference>
<feature type="transmembrane region" description="Helical" evidence="2">
    <location>
        <begin position="204"/>
        <end position="227"/>
    </location>
</feature>
<keyword evidence="3" id="KW-0732">Signal</keyword>
<feature type="signal peptide" evidence="3">
    <location>
        <begin position="1"/>
        <end position="21"/>
    </location>
</feature>
<feature type="compositionally biased region" description="Polar residues" evidence="1">
    <location>
        <begin position="363"/>
        <end position="372"/>
    </location>
</feature>
<keyword evidence="5" id="KW-1185">Reference proteome</keyword>
<gene>
    <name evidence="4" type="ORF">AAF712_015399</name>
</gene>
<dbReference type="Gene3D" id="2.60.120.260">
    <property type="entry name" value="Galactose-binding domain-like"/>
    <property type="match status" value="1"/>
</dbReference>
<sequence length="385" mass="42832">MASALLLYLVFSFPHFLFANAKTVTRYIDDTYGDSVTGLKPEYHADHENFWQDQTCGSEQGCAIVPDTRKTRNGTYSAATYQPEMSNLGFTLRFNGTGITVYFILAGDQYPDIIVRQTQCDFKLDGVVKKNYVYRPVPSDAMEYEVPVYTVEGLDNGPHVLEVETGKKSFPVFMAFDYATYMIEEPDEEETASIPSTPSTKIPVGAIVGGVIGGLVLFVCGGLVFFLHRKRRQRGGLPSGNRGIWSREPCHIVPFMAQDDSNSTPYPRLKHSSTNITSISDDPFRDFGGKTGPLGSRSSSPMPLQGGRSSEKALLRQQQLSRMREELSSLQNRQNSTVPSEAESSELSVMRQQIRQLQEQLQSVRSQSQSHIHSVEDLPPPGYTS</sequence>
<proteinExistence type="predicted"/>
<protein>
    <submittedName>
        <fullName evidence="4">Uncharacterized protein</fullName>
    </submittedName>
</protein>
<keyword evidence="2" id="KW-0812">Transmembrane</keyword>
<feature type="region of interest" description="Disordered" evidence="1">
    <location>
        <begin position="256"/>
        <end position="385"/>
    </location>
</feature>
<organism evidence="4 5">
    <name type="scientific">Marasmius tenuissimus</name>
    <dbReference type="NCBI Taxonomy" id="585030"/>
    <lineage>
        <taxon>Eukaryota</taxon>
        <taxon>Fungi</taxon>
        <taxon>Dikarya</taxon>
        <taxon>Basidiomycota</taxon>
        <taxon>Agaricomycotina</taxon>
        <taxon>Agaricomycetes</taxon>
        <taxon>Agaricomycetidae</taxon>
        <taxon>Agaricales</taxon>
        <taxon>Marasmiineae</taxon>
        <taxon>Marasmiaceae</taxon>
        <taxon>Marasmius</taxon>
    </lineage>
</organism>
<accession>A0ABR2Z9H6</accession>
<evidence type="ECO:0000256" key="3">
    <source>
        <dbReference type="SAM" id="SignalP"/>
    </source>
</evidence>
<feature type="compositionally biased region" description="Low complexity" evidence="1">
    <location>
        <begin position="351"/>
        <end position="362"/>
    </location>
</feature>
<evidence type="ECO:0000256" key="1">
    <source>
        <dbReference type="SAM" id="MobiDB-lite"/>
    </source>
</evidence>